<protein>
    <submittedName>
        <fullName evidence="2 3">Uncharacterized protein</fullName>
    </submittedName>
</protein>
<evidence type="ECO:0000313" key="3">
    <source>
        <dbReference type="EnsemblFungi" id="EJT81901"/>
    </source>
</evidence>
<keyword evidence="4" id="KW-1185">Reference proteome</keyword>
<reference evidence="3" key="5">
    <citation type="submission" date="2018-04" db="UniProtKB">
        <authorList>
            <consortium name="EnsemblFungi"/>
        </authorList>
    </citation>
    <scope>IDENTIFICATION</scope>
    <source>
        <strain evidence="3">R3-111a-1</strain>
    </source>
</reference>
<dbReference type="VEuPathDB" id="FungiDB:GGTG_01875"/>
<dbReference type="HOGENOM" id="CLU_900295_0_0_1"/>
<evidence type="ECO:0000313" key="4">
    <source>
        <dbReference type="Proteomes" id="UP000006039"/>
    </source>
</evidence>
<dbReference type="EnsemblFungi" id="EJT81901">
    <property type="protein sequence ID" value="EJT81901"/>
    <property type="gene ID" value="GGTG_01875"/>
</dbReference>
<sequence>MDSINQMGSYRSILPGCRWPWRRNRDACGAPAIHHVVPCCLVSMVWPRSPVASTELHQFVRLDKERFVASTRTLYQLSRHTHSAHTTALSVGPWETGARHRVLGLANQSPSLFLILPKKTRNINPKATRPPDRQSSSHARWSLDQSCFFNLEPGWVMCNITWYMAAHLSAGRAVSDGRRRPQPWAMIASNFPCDAHLPAAFPLSLLCPLPVLSPLPPPYPPPTPPCRFCAAERVGPLRAPQVGQGEGNPQGPAIVTTCGDRKKQEVDRDLSRGRGVVTSSFTIATLSRKYFAFWGHDLIWGGGNPTKRY</sequence>
<accession>J3NKT4</accession>
<dbReference type="RefSeq" id="XP_009217910.1">
    <property type="nucleotide sequence ID" value="XM_009219646.1"/>
</dbReference>
<feature type="compositionally biased region" description="Basic and acidic residues" evidence="1">
    <location>
        <begin position="259"/>
        <end position="271"/>
    </location>
</feature>
<reference evidence="2" key="2">
    <citation type="submission" date="2010-07" db="EMBL/GenBank/DDBJ databases">
        <authorList>
            <consortium name="The Broad Institute Genome Sequencing Platform"/>
            <consortium name="Broad Institute Genome Sequencing Center for Infectious Disease"/>
            <person name="Ma L.-J."/>
            <person name="Dead R."/>
            <person name="Young S."/>
            <person name="Zeng Q."/>
            <person name="Koehrsen M."/>
            <person name="Alvarado L."/>
            <person name="Berlin A."/>
            <person name="Chapman S.B."/>
            <person name="Chen Z."/>
            <person name="Freedman E."/>
            <person name="Gellesch M."/>
            <person name="Goldberg J."/>
            <person name="Griggs A."/>
            <person name="Gujja S."/>
            <person name="Heilman E.R."/>
            <person name="Heiman D."/>
            <person name="Hepburn T."/>
            <person name="Howarth C."/>
            <person name="Jen D."/>
            <person name="Larson L."/>
            <person name="Mehta T."/>
            <person name="Neiman D."/>
            <person name="Pearson M."/>
            <person name="Roberts A."/>
            <person name="Saif S."/>
            <person name="Shea T."/>
            <person name="Shenoy N."/>
            <person name="Sisk P."/>
            <person name="Stolte C."/>
            <person name="Sykes S."/>
            <person name="Walk T."/>
            <person name="White J."/>
            <person name="Yandava C."/>
            <person name="Haas B."/>
            <person name="Nusbaum C."/>
            <person name="Birren B."/>
        </authorList>
    </citation>
    <scope>NUCLEOTIDE SEQUENCE</scope>
    <source>
        <strain evidence="2">R3-111a-1</strain>
    </source>
</reference>
<evidence type="ECO:0000256" key="1">
    <source>
        <dbReference type="SAM" id="MobiDB-lite"/>
    </source>
</evidence>
<feature type="region of interest" description="Disordered" evidence="1">
    <location>
        <begin position="239"/>
        <end position="271"/>
    </location>
</feature>
<dbReference type="GeneID" id="20342333"/>
<reference evidence="3" key="4">
    <citation type="journal article" date="2015" name="G3 (Bethesda)">
        <title>Genome sequences of three phytopathogenic species of the Magnaporthaceae family of fungi.</title>
        <authorList>
            <person name="Okagaki L.H."/>
            <person name="Nunes C.C."/>
            <person name="Sailsbery J."/>
            <person name="Clay B."/>
            <person name="Brown D."/>
            <person name="John T."/>
            <person name="Oh Y."/>
            <person name="Young N."/>
            <person name="Fitzgerald M."/>
            <person name="Haas B.J."/>
            <person name="Zeng Q."/>
            <person name="Young S."/>
            <person name="Adiconis X."/>
            <person name="Fan L."/>
            <person name="Levin J.Z."/>
            <person name="Mitchell T.K."/>
            <person name="Okubara P.A."/>
            <person name="Farman M.L."/>
            <person name="Kohn L.M."/>
            <person name="Birren B."/>
            <person name="Ma L.-J."/>
            <person name="Dean R.A."/>
        </authorList>
    </citation>
    <scope>NUCLEOTIDE SEQUENCE</scope>
    <source>
        <strain evidence="3">R3-111a-1</strain>
    </source>
</reference>
<dbReference type="Proteomes" id="UP000006039">
    <property type="component" value="Unassembled WGS sequence"/>
</dbReference>
<name>J3NKT4_GAET3</name>
<evidence type="ECO:0000313" key="2">
    <source>
        <dbReference type="EMBL" id="EJT81901.1"/>
    </source>
</evidence>
<dbReference type="AlphaFoldDB" id="J3NKT4"/>
<gene>
    <name evidence="3" type="primary">20342333</name>
    <name evidence="2" type="ORF">GGTG_01875</name>
</gene>
<reference evidence="4" key="1">
    <citation type="submission" date="2010-07" db="EMBL/GenBank/DDBJ databases">
        <title>The genome sequence of Gaeumannomyces graminis var. tritici strain R3-111a-1.</title>
        <authorList>
            <consortium name="The Broad Institute Genome Sequencing Platform"/>
            <person name="Ma L.-J."/>
            <person name="Dead R."/>
            <person name="Young S."/>
            <person name="Zeng Q."/>
            <person name="Koehrsen M."/>
            <person name="Alvarado L."/>
            <person name="Berlin A."/>
            <person name="Chapman S.B."/>
            <person name="Chen Z."/>
            <person name="Freedman E."/>
            <person name="Gellesch M."/>
            <person name="Goldberg J."/>
            <person name="Griggs A."/>
            <person name="Gujja S."/>
            <person name="Heilman E.R."/>
            <person name="Heiman D."/>
            <person name="Hepburn T."/>
            <person name="Howarth C."/>
            <person name="Jen D."/>
            <person name="Larson L."/>
            <person name="Mehta T."/>
            <person name="Neiman D."/>
            <person name="Pearson M."/>
            <person name="Roberts A."/>
            <person name="Saif S."/>
            <person name="Shea T."/>
            <person name="Shenoy N."/>
            <person name="Sisk P."/>
            <person name="Stolte C."/>
            <person name="Sykes S."/>
            <person name="Walk T."/>
            <person name="White J."/>
            <person name="Yandava C."/>
            <person name="Haas B."/>
            <person name="Nusbaum C."/>
            <person name="Birren B."/>
        </authorList>
    </citation>
    <scope>NUCLEOTIDE SEQUENCE [LARGE SCALE GENOMIC DNA]</scope>
    <source>
        <strain evidence="4">R3-111a-1</strain>
    </source>
</reference>
<organism evidence="2">
    <name type="scientific">Gaeumannomyces tritici (strain R3-111a-1)</name>
    <name type="common">Wheat and barley take-all root rot fungus</name>
    <name type="synonym">Gaeumannomyces graminis var. tritici</name>
    <dbReference type="NCBI Taxonomy" id="644352"/>
    <lineage>
        <taxon>Eukaryota</taxon>
        <taxon>Fungi</taxon>
        <taxon>Dikarya</taxon>
        <taxon>Ascomycota</taxon>
        <taxon>Pezizomycotina</taxon>
        <taxon>Sordariomycetes</taxon>
        <taxon>Sordariomycetidae</taxon>
        <taxon>Magnaporthales</taxon>
        <taxon>Magnaporthaceae</taxon>
        <taxon>Gaeumannomyces</taxon>
    </lineage>
</organism>
<proteinExistence type="predicted"/>
<dbReference type="EMBL" id="GL385395">
    <property type="protein sequence ID" value="EJT81901.1"/>
    <property type="molecule type" value="Genomic_DNA"/>
</dbReference>
<reference evidence="2" key="3">
    <citation type="submission" date="2010-09" db="EMBL/GenBank/DDBJ databases">
        <title>Annotation of Gaeumannomyces graminis var. tritici R3-111a-1.</title>
        <authorList>
            <consortium name="The Broad Institute Genome Sequencing Platform"/>
            <person name="Ma L.-J."/>
            <person name="Dead R."/>
            <person name="Young S.K."/>
            <person name="Zeng Q."/>
            <person name="Gargeya S."/>
            <person name="Fitzgerald M."/>
            <person name="Haas B."/>
            <person name="Abouelleil A."/>
            <person name="Alvarado L."/>
            <person name="Arachchi H.M."/>
            <person name="Berlin A."/>
            <person name="Brown A."/>
            <person name="Chapman S.B."/>
            <person name="Chen Z."/>
            <person name="Dunbar C."/>
            <person name="Freedman E."/>
            <person name="Gearin G."/>
            <person name="Gellesch M."/>
            <person name="Goldberg J."/>
            <person name="Griggs A."/>
            <person name="Gujja S."/>
            <person name="Heiman D."/>
            <person name="Howarth C."/>
            <person name="Larson L."/>
            <person name="Lui A."/>
            <person name="MacDonald P.J.P."/>
            <person name="Mehta T."/>
            <person name="Montmayeur A."/>
            <person name="Murphy C."/>
            <person name="Neiman D."/>
            <person name="Pearson M."/>
            <person name="Priest M."/>
            <person name="Roberts A."/>
            <person name="Saif S."/>
            <person name="Shea T."/>
            <person name="Shenoy N."/>
            <person name="Sisk P."/>
            <person name="Stolte C."/>
            <person name="Sykes S."/>
            <person name="Yandava C."/>
            <person name="Wortman J."/>
            <person name="Nusbaum C."/>
            <person name="Birren B."/>
        </authorList>
    </citation>
    <scope>NUCLEOTIDE SEQUENCE</scope>
    <source>
        <strain evidence="2">R3-111a-1</strain>
    </source>
</reference>